<evidence type="ECO:0000259" key="3">
    <source>
        <dbReference type="Pfam" id="PF04195"/>
    </source>
</evidence>
<keyword evidence="5" id="KW-1185">Reference proteome</keyword>
<proteinExistence type="predicted"/>
<feature type="region of interest" description="Disordered" evidence="2">
    <location>
        <begin position="272"/>
        <end position="382"/>
    </location>
</feature>
<dbReference type="AlphaFoldDB" id="A0AAD8X2X5"/>
<reference evidence="4" key="1">
    <citation type="submission" date="2023-07" db="EMBL/GenBank/DDBJ databases">
        <title>A chromosome-level genome assembly of Lolium multiflorum.</title>
        <authorList>
            <person name="Chen Y."/>
            <person name="Copetti D."/>
            <person name="Kolliker R."/>
            <person name="Studer B."/>
        </authorList>
    </citation>
    <scope>NUCLEOTIDE SEQUENCE</scope>
    <source>
        <strain evidence="4">02402/16</strain>
        <tissue evidence="4">Leaf</tissue>
    </source>
</reference>
<feature type="compositionally biased region" description="Basic and acidic residues" evidence="2">
    <location>
        <begin position="344"/>
        <end position="358"/>
    </location>
</feature>
<feature type="region of interest" description="Disordered" evidence="2">
    <location>
        <begin position="734"/>
        <end position="774"/>
    </location>
</feature>
<dbReference type="PANTHER" id="PTHR33026">
    <property type="entry name" value="OS06G0360600 PROTEIN"/>
    <property type="match status" value="1"/>
</dbReference>
<evidence type="ECO:0000256" key="2">
    <source>
        <dbReference type="SAM" id="MobiDB-lite"/>
    </source>
</evidence>
<dbReference type="EMBL" id="JAUUTY010000001">
    <property type="protein sequence ID" value="KAK1694636.1"/>
    <property type="molecule type" value="Genomic_DNA"/>
</dbReference>
<evidence type="ECO:0000256" key="1">
    <source>
        <dbReference type="SAM" id="Coils"/>
    </source>
</evidence>
<feature type="compositionally biased region" description="Acidic residues" evidence="2">
    <location>
        <begin position="283"/>
        <end position="297"/>
    </location>
</feature>
<protein>
    <recommendedName>
        <fullName evidence="3">Transposase (putative) gypsy type domain-containing protein</fullName>
    </recommendedName>
</protein>
<gene>
    <name evidence="4" type="ORF">QYE76_011333</name>
</gene>
<feature type="compositionally biased region" description="Basic and acidic residues" evidence="2">
    <location>
        <begin position="370"/>
        <end position="380"/>
    </location>
</feature>
<comment type="caution">
    <text evidence="4">The sequence shown here is derived from an EMBL/GenBank/DDBJ whole genome shotgun (WGS) entry which is preliminary data.</text>
</comment>
<feature type="compositionally biased region" description="Low complexity" evidence="2">
    <location>
        <begin position="407"/>
        <end position="417"/>
    </location>
</feature>
<feature type="region of interest" description="Disordered" evidence="2">
    <location>
        <begin position="786"/>
        <end position="817"/>
    </location>
</feature>
<dbReference type="Pfam" id="PF04195">
    <property type="entry name" value="Transposase_28"/>
    <property type="match status" value="1"/>
</dbReference>
<feature type="compositionally biased region" description="Basic and acidic residues" evidence="2">
    <location>
        <begin position="298"/>
        <end position="309"/>
    </location>
</feature>
<name>A0AAD8X2X5_LOLMU</name>
<organism evidence="4 5">
    <name type="scientific">Lolium multiflorum</name>
    <name type="common">Italian ryegrass</name>
    <name type="synonym">Lolium perenne subsp. multiflorum</name>
    <dbReference type="NCBI Taxonomy" id="4521"/>
    <lineage>
        <taxon>Eukaryota</taxon>
        <taxon>Viridiplantae</taxon>
        <taxon>Streptophyta</taxon>
        <taxon>Embryophyta</taxon>
        <taxon>Tracheophyta</taxon>
        <taxon>Spermatophyta</taxon>
        <taxon>Magnoliopsida</taxon>
        <taxon>Liliopsida</taxon>
        <taxon>Poales</taxon>
        <taxon>Poaceae</taxon>
        <taxon>BOP clade</taxon>
        <taxon>Pooideae</taxon>
        <taxon>Poodae</taxon>
        <taxon>Poeae</taxon>
        <taxon>Poeae Chloroplast Group 2 (Poeae type)</taxon>
        <taxon>Loliodinae</taxon>
        <taxon>Loliinae</taxon>
        <taxon>Lolium</taxon>
    </lineage>
</organism>
<dbReference type="PANTHER" id="PTHR33026:SF7">
    <property type="entry name" value="OS03G0100275 PROTEIN"/>
    <property type="match status" value="1"/>
</dbReference>
<evidence type="ECO:0000313" key="4">
    <source>
        <dbReference type="EMBL" id="KAK1694636.1"/>
    </source>
</evidence>
<sequence>MATKGWGKSKVTKEALIPYVAAGIIPEFKREGWRVPAANEVEPLPRPGEFVLFLSFLDRGLALPSSDFFRQLLSFYNIKVSDLGPHSVQQIALFVALCECYLACPPYFPLWVSIFHGRATRVSKVDQTLIPNGGITFQYTPPGEVAIPQYTPEPSVPRRLNVRSPPKDQEEVVKEMRQAIQALKENGLTAANMYNCWLGRRLVPLRCRGHPMWEYKGQNDCTRSSATEWDEAEYRKALAKVTTAVFSSFDDGLQPFSEDKPAPKRWQAVAHHLPPLAGKEPPEMTEGEDDEVEDEGDRTESDSGAREYIRLPQGAKRGAASSSQSARGESAQEDDDGEESTSPPEKKEPAKKEGEPRSKRLRQTVLEGATELRRPLKDALDAGARVGPGVRAIPTVRSKRKVLTRPVPATGAAATRAAEARKAAELKKAAEAKKMPADPAGLSSAREETVVESQTADATASPLEPVDGSYPLPSVGRTEGVTVDVAPGKTQDPIVVPSSTEEEPGADARGDSPTPMKERRTKAARDPARPSDSAAPTGSAPSAEAVMQGGGTHESREPPPSTLSFTELHAALGEVHVAEVKRLTPLVEEAAEKNRRLIVLGKAREKALAEAREGYVKESLYREADFRAQQAEEAKKKAKLEVADLTKVLEGKGKELEDVIADYKVRLDAAAEARDAARGAAATLREELAALKLQHSRELAAEKEASEGTLLAVQAEKTSFEAFVREMSRQLLVPERDESASGVQSPSVASPPVQSPSVASPLGSTPEVVASGSSPRAWRVRFGFIPERGESAGPPPRGESASWVQSPSVASPRPSEF</sequence>
<feature type="compositionally biased region" description="Basic and acidic residues" evidence="2">
    <location>
        <begin position="418"/>
        <end position="436"/>
    </location>
</feature>
<feature type="domain" description="Transposase (putative) gypsy type" evidence="3">
    <location>
        <begin position="51"/>
        <end position="116"/>
    </location>
</feature>
<accession>A0AAD8X2X5</accession>
<dbReference type="InterPro" id="IPR007321">
    <property type="entry name" value="Transposase_28"/>
</dbReference>
<feature type="compositionally biased region" description="Low complexity" evidence="2">
    <location>
        <begin position="313"/>
        <end position="329"/>
    </location>
</feature>
<keyword evidence="1" id="KW-0175">Coiled coil</keyword>
<dbReference type="Proteomes" id="UP001231189">
    <property type="component" value="Unassembled WGS sequence"/>
</dbReference>
<feature type="coiled-coil region" evidence="1">
    <location>
        <begin position="621"/>
        <end position="694"/>
    </location>
</feature>
<feature type="compositionally biased region" description="Basic and acidic residues" evidence="2">
    <location>
        <begin position="506"/>
        <end position="529"/>
    </location>
</feature>
<evidence type="ECO:0000313" key="5">
    <source>
        <dbReference type="Proteomes" id="UP001231189"/>
    </source>
</evidence>
<feature type="region of interest" description="Disordered" evidence="2">
    <location>
        <begin position="407"/>
        <end position="564"/>
    </location>
</feature>
<feature type="compositionally biased region" description="Low complexity" evidence="2">
    <location>
        <begin position="740"/>
        <end position="761"/>
    </location>
</feature>